<dbReference type="Proteomes" id="UP000007796">
    <property type="component" value="Unassembled WGS sequence"/>
</dbReference>
<evidence type="ECO:0000256" key="1">
    <source>
        <dbReference type="ARBA" id="ARBA00001974"/>
    </source>
</evidence>
<dbReference type="InterPro" id="IPR036188">
    <property type="entry name" value="FAD/NAD-bd_sf"/>
</dbReference>
<evidence type="ECO:0000256" key="4">
    <source>
        <dbReference type="ARBA" id="ARBA00022827"/>
    </source>
</evidence>
<dbReference type="AlphaFoldDB" id="F0XLY1"/>
<sequence>MATLRFAVRSVAIIGAGPGGLAAAKYMRDQGVFSRIVVYEQNAEVGGAWNYSAVPNSVEHVPQENALQRPDEPIQPEPREDDPSPAPVYPTAIYSFLHTNVPHPLMGFSDLSFASVFGSDSDSERPEGGVLTIFPQRQDVFRYLLRYAADVRSLVRFSTVVDDVRLVPGASQQSGGSVVDRWQVHTTSTTGKTSTVETFDAVIVANGHYDITYLPDVPGIRAFQAAHPGVVTHAKRYRSPAPYTNKKVVVVGNAASGLDVSLQVSAVCRRPLLLSVHTPTDPDNLARLADVEEVPTIAEFLVAERGVRLADGRIVRDVDAVIYCTGYLFSLPFLEREGEEEMEQKKEEEKQEHNRLHPLLTNGRRVFGLYRDLLHIEHPTLAFLALPYRVIPFPLAESQAALLARVWANALSLPSREDMHAWERAAEQERPTSFHTWPLGDDGVFINETHRQIMEDGGAVARVGKEPPHWTDRQLWMRSLALAPKGRFEDLGRTATTLEELGYVFDGDMAQS</sequence>
<keyword evidence="3" id="KW-0285">Flavoprotein</keyword>
<dbReference type="InterPro" id="IPR050346">
    <property type="entry name" value="FMO-like"/>
</dbReference>
<keyword evidence="5" id="KW-0521">NADP</keyword>
<dbReference type="GO" id="GO:0050661">
    <property type="term" value="F:NADP binding"/>
    <property type="evidence" value="ECO:0007669"/>
    <property type="project" value="InterPro"/>
</dbReference>
<dbReference type="RefSeq" id="XP_014170888.1">
    <property type="nucleotide sequence ID" value="XM_014315413.1"/>
</dbReference>
<reference evidence="9 10" key="1">
    <citation type="journal article" date="2011" name="Proc. Natl. Acad. Sci. U.S.A.">
        <title>Genome and transcriptome analyses of the mountain pine beetle-fungal symbiont Grosmannia clavigera, a lodgepole pine pathogen.</title>
        <authorList>
            <person name="DiGuistini S."/>
            <person name="Wang Y."/>
            <person name="Liao N.Y."/>
            <person name="Taylor G."/>
            <person name="Tanguay P."/>
            <person name="Feau N."/>
            <person name="Henrissat B."/>
            <person name="Chan S.K."/>
            <person name="Hesse-Orce U."/>
            <person name="Alamouti S.M."/>
            <person name="Tsui C.K.M."/>
            <person name="Docking R.T."/>
            <person name="Levasseur A."/>
            <person name="Haridas S."/>
            <person name="Robertson G."/>
            <person name="Birol I."/>
            <person name="Holt R.A."/>
            <person name="Marra M.A."/>
            <person name="Hamelin R.C."/>
            <person name="Hirst M."/>
            <person name="Jones S.J.M."/>
            <person name="Bohlmann J."/>
            <person name="Breuil C."/>
        </authorList>
    </citation>
    <scope>NUCLEOTIDE SEQUENCE [LARGE SCALE GENOMIC DNA]</scope>
    <source>
        <strain evidence="10">kw1407 / UAMH 11150</strain>
    </source>
</reference>
<evidence type="ECO:0000256" key="8">
    <source>
        <dbReference type="SAM" id="MobiDB-lite"/>
    </source>
</evidence>
<keyword evidence="6" id="KW-0560">Oxidoreductase</keyword>
<dbReference type="SUPFAM" id="SSF51905">
    <property type="entry name" value="FAD/NAD(P)-binding domain"/>
    <property type="match status" value="2"/>
</dbReference>
<dbReference type="GeneID" id="25979771"/>
<dbReference type="HOGENOM" id="CLU_006909_5_0_1"/>
<protein>
    <submittedName>
        <fullName evidence="9">Flavin dependent oxidoreductase</fullName>
    </submittedName>
</protein>
<feature type="region of interest" description="Disordered" evidence="8">
    <location>
        <begin position="64"/>
        <end position="85"/>
    </location>
</feature>
<dbReference type="FunFam" id="3.50.50.60:FF:000138">
    <property type="entry name" value="Flavin-containing monooxygenase"/>
    <property type="match status" value="1"/>
</dbReference>
<evidence type="ECO:0000256" key="2">
    <source>
        <dbReference type="ARBA" id="ARBA00009183"/>
    </source>
</evidence>
<evidence type="ECO:0000256" key="6">
    <source>
        <dbReference type="ARBA" id="ARBA00023002"/>
    </source>
</evidence>
<dbReference type="GO" id="GO:0004499">
    <property type="term" value="F:N,N-dimethylaniline monooxygenase activity"/>
    <property type="evidence" value="ECO:0007669"/>
    <property type="project" value="InterPro"/>
</dbReference>
<dbReference type="InterPro" id="IPR020946">
    <property type="entry name" value="Flavin_mOase-like"/>
</dbReference>
<dbReference type="FunCoup" id="F0XLY1">
    <property type="interactions" value="559"/>
</dbReference>
<dbReference type="InParanoid" id="F0XLY1"/>
<dbReference type="eggNOG" id="KOG1399">
    <property type="taxonomic scope" value="Eukaryota"/>
</dbReference>
<dbReference type="GO" id="GO:0050660">
    <property type="term" value="F:flavin adenine dinucleotide binding"/>
    <property type="evidence" value="ECO:0007669"/>
    <property type="project" value="InterPro"/>
</dbReference>
<dbReference type="InterPro" id="IPR000960">
    <property type="entry name" value="Flavin_mOase"/>
</dbReference>
<evidence type="ECO:0000256" key="5">
    <source>
        <dbReference type="ARBA" id="ARBA00022857"/>
    </source>
</evidence>
<comment type="similarity">
    <text evidence="2">Belongs to the FMO family.</text>
</comment>
<evidence type="ECO:0000256" key="7">
    <source>
        <dbReference type="ARBA" id="ARBA00023033"/>
    </source>
</evidence>
<gene>
    <name evidence="9" type="ORF">CMQ_6348</name>
</gene>
<accession>F0XLY1</accession>
<dbReference type="PANTHER" id="PTHR23023">
    <property type="entry name" value="DIMETHYLANILINE MONOOXYGENASE"/>
    <property type="match status" value="1"/>
</dbReference>
<keyword evidence="4" id="KW-0274">FAD</keyword>
<dbReference type="PRINTS" id="PR00419">
    <property type="entry name" value="ADXRDTASE"/>
</dbReference>
<evidence type="ECO:0000313" key="10">
    <source>
        <dbReference type="Proteomes" id="UP000007796"/>
    </source>
</evidence>
<dbReference type="STRING" id="655863.F0XLY1"/>
<organism evidence="10">
    <name type="scientific">Grosmannia clavigera (strain kw1407 / UAMH 11150)</name>
    <name type="common">Blue stain fungus</name>
    <name type="synonym">Graphiocladiella clavigera</name>
    <dbReference type="NCBI Taxonomy" id="655863"/>
    <lineage>
        <taxon>Eukaryota</taxon>
        <taxon>Fungi</taxon>
        <taxon>Dikarya</taxon>
        <taxon>Ascomycota</taxon>
        <taxon>Pezizomycotina</taxon>
        <taxon>Sordariomycetes</taxon>
        <taxon>Sordariomycetidae</taxon>
        <taxon>Ophiostomatales</taxon>
        <taxon>Ophiostomataceae</taxon>
        <taxon>Leptographium</taxon>
    </lineage>
</organism>
<evidence type="ECO:0000313" key="9">
    <source>
        <dbReference type="EMBL" id="EFX01406.1"/>
    </source>
</evidence>
<keyword evidence="7" id="KW-0503">Monooxygenase</keyword>
<feature type="compositionally biased region" description="Basic and acidic residues" evidence="8">
    <location>
        <begin position="69"/>
        <end position="82"/>
    </location>
</feature>
<proteinExistence type="inferred from homology"/>
<dbReference type="OrthoDB" id="66881at2759"/>
<dbReference type="Pfam" id="PF13450">
    <property type="entry name" value="NAD_binding_8"/>
    <property type="match status" value="1"/>
</dbReference>
<dbReference type="EMBL" id="GL629794">
    <property type="protein sequence ID" value="EFX01406.1"/>
    <property type="molecule type" value="Genomic_DNA"/>
</dbReference>
<evidence type="ECO:0000256" key="3">
    <source>
        <dbReference type="ARBA" id="ARBA00022630"/>
    </source>
</evidence>
<keyword evidence="10" id="KW-1185">Reference proteome</keyword>
<comment type="cofactor">
    <cofactor evidence="1">
        <name>FAD</name>
        <dbReference type="ChEBI" id="CHEBI:57692"/>
    </cofactor>
</comment>
<dbReference type="Gene3D" id="3.50.50.60">
    <property type="entry name" value="FAD/NAD(P)-binding domain"/>
    <property type="match status" value="2"/>
</dbReference>
<name>F0XLY1_GROCL</name>
<dbReference type="PIRSF" id="PIRSF000332">
    <property type="entry name" value="FMO"/>
    <property type="match status" value="1"/>
</dbReference>
<dbReference type="Pfam" id="PF00743">
    <property type="entry name" value="FMO-like"/>
    <property type="match status" value="1"/>
</dbReference>